<evidence type="ECO:0000313" key="2">
    <source>
        <dbReference type="EMBL" id="OMP00393.1"/>
    </source>
</evidence>
<feature type="compositionally biased region" description="Basic and acidic residues" evidence="1">
    <location>
        <begin position="12"/>
        <end position="23"/>
    </location>
</feature>
<gene>
    <name evidence="2" type="ORF">CCACVL1_03362</name>
</gene>
<accession>A0A1R3JZW2</accession>
<organism evidence="2 3">
    <name type="scientific">Corchorus capsularis</name>
    <name type="common">Jute</name>
    <dbReference type="NCBI Taxonomy" id="210143"/>
    <lineage>
        <taxon>Eukaryota</taxon>
        <taxon>Viridiplantae</taxon>
        <taxon>Streptophyta</taxon>
        <taxon>Embryophyta</taxon>
        <taxon>Tracheophyta</taxon>
        <taxon>Spermatophyta</taxon>
        <taxon>Magnoliopsida</taxon>
        <taxon>eudicotyledons</taxon>
        <taxon>Gunneridae</taxon>
        <taxon>Pentapetalae</taxon>
        <taxon>rosids</taxon>
        <taxon>malvids</taxon>
        <taxon>Malvales</taxon>
        <taxon>Malvaceae</taxon>
        <taxon>Grewioideae</taxon>
        <taxon>Apeibeae</taxon>
        <taxon>Corchorus</taxon>
    </lineage>
</organism>
<dbReference type="AlphaFoldDB" id="A0A1R3JZW2"/>
<dbReference type="Proteomes" id="UP000188268">
    <property type="component" value="Unassembled WGS sequence"/>
</dbReference>
<feature type="non-terminal residue" evidence="2">
    <location>
        <position position="1"/>
    </location>
</feature>
<dbReference type="Gramene" id="OMP00393">
    <property type="protein sequence ID" value="OMP00393"/>
    <property type="gene ID" value="CCACVL1_03362"/>
</dbReference>
<evidence type="ECO:0000313" key="3">
    <source>
        <dbReference type="Proteomes" id="UP000188268"/>
    </source>
</evidence>
<dbReference type="EMBL" id="AWWV01006658">
    <property type="protein sequence ID" value="OMP00393.1"/>
    <property type="molecule type" value="Genomic_DNA"/>
</dbReference>
<evidence type="ECO:0000256" key="1">
    <source>
        <dbReference type="SAM" id="MobiDB-lite"/>
    </source>
</evidence>
<proteinExistence type="predicted"/>
<name>A0A1R3JZW2_COCAP</name>
<reference evidence="2 3" key="1">
    <citation type="submission" date="2013-09" db="EMBL/GenBank/DDBJ databases">
        <title>Corchorus capsularis genome sequencing.</title>
        <authorList>
            <person name="Alam M."/>
            <person name="Haque M.S."/>
            <person name="Islam M.S."/>
            <person name="Emdad E.M."/>
            <person name="Islam M.M."/>
            <person name="Ahmed B."/>
            <person name="Halim A."/>
            <person name="Hossen Q.M.M."/>
            <person name="Hossain M.Z."/>
            <person name="Ahmed R."/>
            <person name="Khan M.M."/>
            <person name="Islam R."/>
            <person name="Rashid M.M."/>
            <person name="Khan S.A."/>
            <person name="Rahman M.S."/>
            <person name="Alam M."/>
        </authorList>
    </citation>
    <scope>NUCLEOTIDE SEQUENCE [LARGE SCALE GENOMIC DNA]</scope>
    <source>
        <strain evidence="3">cv. CVL-1</strain>
        <tissue evidence="2">Whole seedling</tissue>
    </source>
</reference>
<feature type="region of interest" description="Disordered" evidence="1">
    <location>
        <begin position="1"/>
        <end position="40"/>
    </location>
</feature>
<protein>
    <submittedName>
        <fullName evidence="2">Uncharacterized protein</fullName>
    </submittedName>
</protein>
<sequence length="40" mass="4493">RIKVKGPGRGQQPREAEVNKKDSLSQQAPTPNKHPIYLLI</sequence>
<keyword evidence="3" id="KW-1185">Reference proteome</keyword>
<comment type="caution">
    <text evidence="2">The sequence shown here is derived from an EMBL/GenBank/DDBJ whole genome shotgun (WGS) entry which is preliminary data.</text>
</comment>